<comment type="subcellular location">
    <subcellularLocation>
        <location evidence="1">Cell envelope</location>
    </subcellularLocation>
</comment>
<dbReference type="PANTHER" id="PTHR45661">
    <property type="entry name" value="SURFACE ANTIGEN"/>
    <property type="match status" value="1"/>
</dbReference>
<protein>
    <submittedName>
        <fullName evidence="3">Unannotated protein</fullName>
    </submittedName>
</protein>
<sequence length="650" mass="64893">MRRLATVVTTLALSVSGMVFSPAQANVPVDGDYNCAGGVKDGAGTKYTITNGVVSSGISCTGAVVIPAGVTGIGTYAFQNSSITSVTIPSSMTGLGPRAFQDAKALTSITIPSSVTSIGFRTFSGTTALTSITIPSSVTSIGESAFHGSGITSITIPASVTGIGVNAFTNSQLTTVEFASGSSLTGIPANAFAEASKLTSITIPETFTTIGQGAFSNTPALASITIPANVTSIEQGAFVNSGLTTITFASGSKLASIGQNAFVGSDRLTSITIPASVITIGASAFSNNPFFAPPGTLSLTAIDVDPANPNYKSIDGVLFDKDATTLIQYPSRKSNTTYSIPAGVTSIGKEAFSRSTLLTSVTIPASVATIAESAFRGTTSLSSVNIPASVTGIGNNAFFGASTLANITFTGNAAPTIGSGAFTGVASSAKACVKTGATGFTTSGSPARWNGIGVNDGAYMASFNANGGSTVAGVSFLANGQISSAPTEPTKAGHTFAGWTATDGGSTIVTFPHTPSATCGTTLHAKWDLIPVVNEPAPLVNNPAPAVSNSAPAAASTSTAQTATTNVVSAKANYTAKSLATQVGVTTVSPKATVTISVAKSSKKFCTKSGSKLKTLKAGSCVVTITVQEPKPKGGKKPKATKTTKTLVVS</sequence>
<dbReference type="PANTHER" id="PTHR45661:SF3">
    <property type="entry name" value="IG-LIKE DOMAIN-CONTAINING PROTEIN"/>
    <property type="match status" value="1"/>
</dbReference>
<dbReference type="InterPro" id="IPR013378">
    <property type="entry name" value="InlB-like_B-rpt"/>
</dbReference>
<feature type="region of interest" description="Disordered" evidence="2">
    <location>
        <begin position="630"/>
        <end position="650"/>
    </location>
</feature>
<dbReference type="Pfam" id="PF09479">
    <property type="entry name" value="Flg_new"/>
    <property type="match status" value="1"/>
</dbReference>
<reference evidence="3" key="1">
    <citation type="submission" date="2020-05" db="EMBL/GenBank/DDBJ databases">
        <authorList>
            <person name="Chiriac C."/>
            <person name="Salcher M."/>
            <person name="Ghai R."/>
            <person name="Kavagutti S V."/>
        </authorList>
    </citation>
    <scope>NUCLEOTIDE SEQUENCE</scope>
</reference>
<evidence type="ECO:0000313" key="3">
    <source>
        <dbReference type="EMBL" id="CAB4643247.1"/>
    </source>
</evidence>
<dbReference type="Gene3D" id="3.80.10.10">
    <property type="entry name" value="Ribonuclease Inhibitor"/>
    <property type="match status" value="3"/>
</dbReference>
<dbReference type="InterPro" id="IPR053139">
    <property type="entry name" value="Surface_bspA-like"/>
</dbReference>
<dbReference type="NCBIfam" id="TIGR02543">
    <property type="entry name" value="List_Bact_rpt"/>
    <property type="match status" value="1"/>
</dbReference>
<dbReference type="Pfam" id="PF13306">
    <property type="entry name" value="LRR_5"/>
    <property type="match status" value="2"/>
</dbReference>
<dbReference type="GO" id="GO:0030313">
    <property type="term" value="C:cell envelope"/>
    <property type="evidence" value="ECO:0007669"/>
    <property type="project" value="UniProtKB-SubCell"/>
</dbReference>
<dbReference type="SUPFAM" id="SSF52058">
    <property type="entry name" value="L domain-like"/>
    <property type="match status" value="1"/>
</dbReference>
<organism evidence="3">
    <name type="scientific">freshwater metagenome</name>
    <dbReference type="NCBI Taxonomy" id="449393"/>
    <lineage>
        <taxon>unclassified sequences</taxon>
        <taxon>metagenomes</taxon>
        <taxon>ecological metagenomes</taxon>
    </lineage>
</organism>
<feature type="compositionally biased region" description="Basic residues" evidence="2">
    <location>
        <begin position="633"/>
        <end position="642"/>
    </location>
</feature>
<evidence type="ECO:0000256" key="2">
    <source>
        <dbReference type="SAM" id="MobiDB-lite"/>
    </source>
</evidence>
<dbReference type="InterPro" id="IPR032675">
    <property type="entry name" value="LRR_dom_sf"/>
</dbReference>
<dbReference type="InterPro" id="IPR042229">
    <property type="entry name" value="Listeria/Bacterioides_rpt_sf"/>
</dbReference>
<evidence type="ECO:0000256" key="1">
    <source>
        <dbReference type="ARBA" id="ARBA00004196"/>
    </source>
</evidence>
<name>A0A6J6K0I1_9ZZZZ</name>
<dbReference type="AlphaFoldDB" id="A0A6J6K0I1"/>
<accession>A0A6J6K0I1</accession>
<gene>
    <name evidence="3" type="ORF">UFOPK2171_00230</name>
</gene>
<dbReference type="EMBL" id="CAEZWD010000014">
    <property type="protein sequence ID" value="CAB4643247.1"/>
    <property type="molecule type" value="Genomic_DNA"/>
</dbReference>
<dbReference type="InterPro" id="IPR026906">
    <property type="entry name" value="LRR_5"/>
</dbReference>
<dbReference type="Gene3D" id="2.60.40.4270">
    <property type="entry name" value="Listeria-Bacteroides repeat domain"/>
    <property type="match status" value="1"/>
</dbReference>
<proteinExistence type="predicted"/>